<dbReference type="InterPro" id="IPR052106">
    <property type="entry name" value="PINc/VapC_TA"/>
</dbReference>
<feature type="domain" description="PIN" evidence="1">
    <location>
        <begin position="5"/>
        <end position="121"/>
    </location>
</feature>
<proteinExistence type="predicted"/>
<evidence type="ECO:0000259" key="1">
    <source>
        <dbReference type="Pfam" id="PF01850"/>
    </source>
</evidence>
<dbReference type="EMBL" id="JBHFNT010000120">
    <property type="protein sequence ID" value="MFB2835760.1"/>
    <property type="molecule type" value="Genomic_DNA"/>
</dbReference>
<dbReference type="RefSeq" id="WP_413278166.1">
    <property type="nucleotide sequence ID" value="NZ_JBHFNT010000120.1"/>
</dbReference>
<reference evidence="2 3" key="1">
    <citation type="submission" date="2024-09" db="EMBL/GenBank/DDBJ databases">
        <title>Floridaenema gen nov. (Aerosakkonemataceae, Aerosakkonematales ord. nov., Cyanobacteria) from benthic tropical and subtropical fresh waters, with the description of four new species.</title>
        <authorList>
            <person name="Moretto J.A."/>
            <person name="Berthold D.E."/>
            <person name="Lefler F.W."/>
            <person name="Huang I.-S."/>
            <person name="Laughinghouse H. IV."/>
        </authorList>
    </citation>
    <scope>NUCLEOTIDE SEQUENCE [LARGE SCALE GENOMIC DNA]</scope>
    <source>
        <strain evidence="2 3">BLCC-F167</strain>
    </source>
</reference>
<accession>A0ABV4WL04</accession>
<keyword evidence="3" id="KW-1185">Reference proteome</keyword>
<dbReference type="Proteomes" id="UP001576780">
    <property type="component" value="Unassembled WGS sequence"/>
</dbReference>
<comment type="caution">
    <text evidence="2">The sequence shown here is derived from an EMBL/GenBank/DDBJ whole genome shotgun (WGS) entry which is preliminary data.</text>
</comment>
<dbReference type="PANTHER" id="PTHR38826:SF5">
    <property type="entry name" value="RIBONUCLEASE VAPC13"/>
    <property type="match status" value="1"/>
</dbReference>
<name>A0ABV4WL04_9CYAN</name>
<dbReference type="Pfam" id="PF01850">
    <property type="entry name" value="PIN"/>
    <property type="match status" value="1"/>
</dbReference>
<dbReference type="Gene3D" id="3.40.50.1010">
    <property type="entry name" value="5'-nuclease"/>
    <property type="match status" value="1"/>
</dbReference>
<organism evidence="2 3">
    <name type="scientific">Floridaenema evergladense BLCC-F167</name>
    <dbReference type="NCBI Taxonomy" id="3153639"/>
    <lineage>
        <taxon>Bacteria</taxon>
        <taxon>Bacillati</taxon>
        <taxon>Cyanobacteriota</taxon>
        <taxon>Cyanophyceae</taxon>
        <taxon>Oscillatoriophycideae</taxon>
        <taxon>Aerosakkonematales</taxon>
        <taxon>Aerosakkonemataceae</taxon>
        <taxon>Floridanema</taxon>
        <taxon>Floridanema evergladense</taxon>
    </lineage>
</organism>
<evidence type="ECO:0000313" key="2">
    <source>
        <dbReference type="EMBL" id="MFB2835760.1"/>
    </source>
</evidence>
<evidence type="ECO:0000313" key="3">
    <source>
        <dbReference type="Proteomes" id="UP001576780"/>
    </source>
</evidence>
<dbReference type="SUPFAM" id="SSF88723">
    <property type="entry name" value="PIN domain-like"/>
    <property type="match status" value="1"/>
</dbReference>
<gene>
    <name evidence="2" type="ORF">ACE1CA_14615</name>
</gene>
<dbReference type="InterPro" id="IPR029060">
    <property type="entry name" value="PIN-like_dom_sf"/>
</dbReference>
<dbReference type="PANTHER" id="PTHR38826">
    <property type="entry name" value="RIBONUCLEASE VAPC13"/>
    <property type="match status" value="1"/>
</dbReference>
<sequence>MTYRVFLDTNLWIYFYAKEPIEKSQKIEEIISNNIQQIQVSVQILGELFHVLTRKKLTSQSDAASIVLELINNFSILEVDHPKVIQALQINSKYGYSYWDSLVIATALLSDCAILYSEDMQHNQLIENKIQIINPFTI</sequence>
<dbReference type="InterPro" id="IPR002716">
    <property type="entry name" value="PIN_dom"/>
</dbReference>
<dbReference type="CDD" id="cd18692">
    <property type="entry name" value="PIN_VapC-like"/>
    <property type="match status" value="1"/>
</dbReference>
<protein>
    <submittedName>
        <fullName evidence="2">PIN domain-containing protein</fullName>
    </submittedName>
</protein>